<evidence type="ECO:0000313" key="12">
    <source>
        <dbReference type="Proteomes" id="UP000190460"/>
    </source>
</evidence>
<evidence type="ECO:0000256" key="3">
    <source>
        <dbReference type="ARBA" id="ARBA00013080"/>
    </source>
</evidence>
<dbReference type="GO" id="GO:0008837">
    <property type="term" value="F:diaminopimelate epimerase activity"/>
    <property type="evidence" value="ECO:0007669"/>
    <property type="project" value="UniProtKB-UniRule"/>
</dbReference>
<feature type="active site" description="Proton acceptor" evidence="9">
    <location>
        <position position="222"/>
    </location>
</feature>
<organism evidence="11 12">
    <name type="scientific">Thiothrix eikelboomii</name>
    <dbReference type="NCBI Taxonomy" id="92487"/>
    <lineage>
        <taxon>Bacteria</taxon>
        <taxon>Pseudomonadati</taxon>
        <taxon>Pseudomonadota</taxon>
        <taxon>Gammaproteobacteria</taxon>
        <taxon>Thiotrichales</taxon>
        <taxon>Thiotrichaceae</taxon>
        <taxon>Thiothrix</taxon>
    </lineage>
</organism>
<dbReference type="GO" id="GO:0005829">
    <property type="term" value="C:cytosol"/>
    <property type="evidence" value="ECO:0007669"/>
    <property type="project" value="TreeGrafter"/>
</dbReference>
<dbReference type="SUPFAM" id="SSF54506">
    <property type="entry name" value="Diaminopimelate epimerase-like"/>
    <property type="match status" value="1"/>
</dbReference>
<feature type="binding site" evidence="9">
    <location>
        <position position="16"/>
    </location>
    <ligand>
        <name>substrate</name>
    </ligand>
</feature>
<dbReference type="GO" id="GO:0009089">
    <property type="term" value="P:lysine biosynthetic process via diaminopimelate"/>
    <property type="evidence" value="ECO:0007669"/>
    <property type="project" value="UniProtKB-UniRule"/>
</dbReference>
<dbReference type="PROSITE" id="PS01326">
    <property type="entry name" value="DAP_EPIMERASE"/>
    <property type="match status" value="1"/>
</dbReference>
<dbReference type="HAMAP" id="MF_00197">
    <property type="entry name" value="DAP_epimerase"/>
    <property type="match status" value="1"/>
</dbReference>
<comment type="subcellular location">
    <subcellularLocation>
        <location evidence="9">Cytoplasm</location>
    </subcellularLocation>
</comment>
<feature type="site" description="Could be important to modulate the pK values of the two catalytic cysteine residues" evidence="9">
    <location>
        <position position="213"/>
    </location>
</feature>
<dbReference type="Proteomes" id="UP000190460">
    <property type="component" value="Unassembled WGS sequence"/>
</dbReference>
<dbReference type="NCBIfam" id="TIGR00652">
    <property type="entry name" value="DapF"/>
    <property type="match status" value="1"/>
</dbReference>
<evidence type="ECO:0000256" key="4">
    <source>
        <dbReference type="ARBA" id="ARBA00022490"/>
    </source>
</evidence>
<comment type="pathway">
    <text evidence="1 9">Amino-acid biosynthesis; L-lysine biosynthesis via DAP pathway; DL-2,6-diaminopimelate from LL-2,6-diaminopimelate: step 1/1.</text>
</comment>
<dbReference type="EC" id="5.1.1.7" evidence="3 9"/>
<comment type="subunit">
    <text evidence="9">Homodimer.</text>
</comment>
<dbReference type="AlphaFoldDB" id="A0A1T4VUX5"/>
<feature type="binding site" evidence="9">
    <location>
        <position position="69"/>
    </location>
    <ligand>
        <name>substrate</name>
    </ligand>
</feature>
<dbReference type="InterPro" id="IPR018510">
    <property type="entry name" value="DAP_epimerase_AS"/>
</dbReference>
<feature type="active site" description="Proton donor" evidence="9">
    <location>
        <position position="78"/>
    </location>
</feature>
<comment type="similarity">
    <text evidence="2 9">Belongs to the diaminopimelate epimerase family.</text>
</comment>
<feature type="binding site" evidence="9">
    <location>
        <begin position="223"/>
        <end position="224"/>
    </location>
    <ligand>
        <name>substrate</name>
    </ligand>
</feature>
<feature type="binding site" evidence="9">
    <location>
        <begin position="79"/>
        <end position="80"/>
    </location>
    <ligand>
        <name>substrate</name>
    </ligand>
</feature>
<dbReference type="InterPro" id="IPR001653">
    <property type="entry name" value="DAP_epimerase_DapF"/>
</dbReference>
<evidence type="ECO:0000256" key="2">
    <source>
        <dbReference type="ARBA" id="ARBA00010219"/>
    </source>
</evidence>
<dbReference type="PANTHER" id="PTHR31689:SF0">
    <property type="entry name" value="DIAMINOPIMELATE EPIMERASE"/>
    <property type="match status" value="1"/>
</dbReference>
<keyword evidence="6 9" id="KW-0457">Lysine biosynthesis</keyword>
<feature type="binding site" evidence="9">
    <location>
        <position position="162"/>
    </location>
    <ligand>
        <name>substrate</name>
    </ligand>
</feature>
<dbReference type="FunFam" id="3.10.310.10:FF:000001">
    <property type="entry name" value="Diaminopimelate epimerase"/>
    <property type="match status" value="1"/>
</dbReference>
<dbReference type="STRING" id="92487.SAMN02745130_00371"/>
<dbReference type="RefSeq" id="WP_200807007.1">
    <property type="nucleotide sequence ID" value="NZ_FUYB01000001.1"/>
</dbReference>
<keyword evidence="5 9" id="KW-0028">Amino-acid biosynthesis</keyword>
<evidence type="ECO:0000256" key="9">
    <source>
        <dbReference type="HAMAP-Rule" id="MF_00197"/>
    </source>
</evidence>
<sequence length="279" mass="30386">MLAQSIRFTKMHGLGNDFAVFDAINQPLDFNEQLVRQLADRHEGIGFDQLLLVEPHAGDDADFRYRIFNADGSEVEHCGNGARCFARFVYEQGLTQKTRIPVMTESGRIVLELTADGQVTVNMGIPRLEPAEIPFIFQARQMLYTVDLGQDAVQFAAVSMGNPHAVLQVADTQAAPVESLGASLESHPLFPKRVNVGFMQVINPQQIRLRVFERGTGETRACGTGACAAVVAGRLQGLLAEQVQVDLPGGRLQIAWQGEGQPVYMTGPATTVYTGTVTV</sequence>
<name>A0A1T4VUX5_9GAMM</name>
<evidence type="ECO:0000313" key="11">
    <source>
        <dbReference type="EMBL" id="SKA68804.1"/>
    </source>
</evidence>
<keyword evidence="12" id="KW-1185">Reference proteome</keyword>
<dbReference type="Pfam" id="PF01678">
    <property type="entry name" value="DAP_epimerase"/>
    <property type="match status" value="2"/>
</dbReference>
<comment type="function">
    <text evidence="9">Catalyzes the stereoinversion of LL-2,6-diaminopimelate (L,L-DAP) to meso-diaminopimelate (meso-DAP), a precursor of L-lysine and an essential component of the bacterial peptidoglycan.</text>
</comment>
<proteinExistence type="inferred from homology"/>
<feature type="binding site" evidence="9">
    <location>
        <position position="195"/>
    </location>
    <ligand>
        <name>substrate</name>
    </ligand>
</feature>
<keyword evidence="4 9" id="KW-0963">Cytoplasm</keyword>
<evidence type="ECO:0000256" key="6">
    <source>
        <dbReference type="ARBA" id="ARBA00023154"/>
    </source>
</evidence>
<evidence type="ECO:0000256" key="5">
    <source>
        <dbReference type="ARBA" id="ARBA00022605"/>
    </source>
</evidence>
<accession>A0A1T4VUX5</accession>
<keyword evidence="7 9" id="KW-0413">Isomerase</keyword>
<evidence type="ECO:0000256" key="1">
    <source>
        <dbReference type="ARBA" id="ARBA00005196"/>
    </source>
</evidence>
<dbReference type="Gene3D" id="3.10.310.10">
    <property type="entry name" value="Diaminopimelate Epimerase, Chain A, domain 1"/>
    <property type="match status" value="2"/>
</dbReference>
<evidence type="ECO:0000256" key="7">
    <source>
        <dbReference type="ARBA" id="ARBA00023235"/>
    </source>
</evidence>
<feature type="site" description="Important for dimerization" evidence="9">
    <location>
        <position position="273"/>
    </location>
</feature>
<dbReference type="FunFam" id="3.10.310.10:FF:000004">
    <property type="entry name" value="Diaminopimelate epimerase"/>
    <property type="match status" value="1"/>
</dbReference>
<dbReference type="EMBL" id="FUYB01000001">
    <property type="protein sequence ID" value="SKA68804.1"/>
    <property type="molecule type" value="Genomic_DNA"/>
</dbReference>
<dbReference type="PANTHER" id="PTHR31689">
    <property type="entry name" value="DIAMINOPIMELATE EPIMERASE, CHLOROPLASTIC"/>
    <property type="match status" value="1"/>
</dbReference>
<feature type="site" description="Could be important to modulate the pK values of the two catalytic cysteine residues" evidence="9">
    <location>
        <position position="164"/>
    </location>
</feature>
<reference evidence="11 12" key="1">
    <citation type="submission" date="2017-02" db="EMBL/GenBank/DDBJ databases">
        <authorList>
            <person name="Peterson S.W."/>
        </authorList>
    </citation>
    <scope>NUCLEOTIDE SEQUENCE [LARGE SCALE GENOMIC DNA]</scope>
    <source>
        <strain evidence="11 12">ATCC 49788</strain>
    </source>
</reference>
<evidence type="ECO:0000256" key="8">
    <source>
        <dbReference type="ARBA" id="ARBA00051712"/>
    </source>
</evidence>
<feature type="binding site" evidence="9">
    <location>
        <begin position="213"/>
        <end position="214"/>
    </location>
    <ligand>
        <name>substrate</name>
    </ligand>
</feature>
<gene>
    <name evidence="9" type="primary">dapF</name>
    <name evidence="11" type="ORF">SAMN02745130_00371</name>
</gene>
<protein>
    <recommendedName>
        <fullName evidence="3 9">Diaminopimelate epimerase</fullName>
        <shortName evidence="9">DAP epimerase</shortName>
        <ecNumber evidence="3 9">5.1.1.7</ecNumber>
    </recommendedName>
    <alternativeName>
        <fullName evidence="9">PLP-independent amino acid racemase</fullName>
    </alternativeName>
</protein>
<feature type="active site" evidence="10">
    <location>
        <position position="78"/>
    </location>
</feature>
<dbReference type="UniPathway" id="UPA00034">
    <property type="reaction ID" value="UER00025"/>
</dbReference>
<comment type="catalytic activity">
    <reaction evidence="8 9">
        <text>(2S,6S)-2,6-diaminopimelate = meso-2,6-diaminopimelate</text>
        <dbReference type="Rhea" id="RHEA:15393"/>
        <dbReference type="ChEBI" id="CHEBI:57609"/>
        <dbReference type="ChEBI" id="CHEBI:57791"/>
        <dbReference type="EC" id="5.1.1.7"/>
    </reaction>
</comment>
<feature type="binding site" evidence="9">
    <location>
        <position position="49"/>
    </location>
    <ligand>
        <name>substrate</name>
    </ligand>
</feature>
<evidence type="ECO:0000256" key="10">
    <source>
        <dbReference type="PROSITE-ProRule" id="PRU10125"/>
    </source>
</evidence>